<proteinExistence type="predicted"/>
<dbReference type="EMBL" id="DSFC01000144">
    <property type="protein sequence ID" value="HEV09254.1"/>
    <property type="molecule type" value="Genomic_DNA"/>
</dbReference>
<evidence type="ECO:0000259" key="1">
    <source>
        <dbReference type="PROSITE" id="PS51352"/>
    </source>
</evidence>
<dbReference type="PROSITE" id="PS51352">
    <property type="entry name" value="THIOREDOXIN_2"/>
    <property type="match status" value="1"/>
</dbReference>
<dbReference type="Gene3D" id="3.40.30.10">
    <property type="entry name" value="Glutaredoxin"/>
    <property type="match status" value="1"/>
</dbReference>
<dbReference type="InterPro" id="IPR050553">
    <property type="entry name" value="Thioredoxin_ResA/DsbE_sf"/>
</dbReference>
<comment type="caution">
    <text evidence="2">The sequence shown here is derived from an EMBL/GenBank/DDBJ whole genome shotgun (WGS) entry which is preliminary data.</text>
</comment>
<organism evidence="2">
    <name type="scientific">Sulfurihydrogenibium azorense</name>
    <dbReference type="NCBI Taxonomy" id="309806"/>
    <lineage>
        <taxon>Bacteria</taxon>
        <taxon>Pseudomonadati</taxon>
        <taxon>Aquificota</taxon>
        <taxon>Aquificia</taxon>
        <taxon>Aquificales</taxon>
        <taxon>Hydrogenothermaceae</taxon>
        <taxon>Sulfurihydrogenibium</taxon>
    </lineage>
</organism>
<dbReference type="SUPFAM" id="SSF52833">
    <property type="entry name" value="Thioredoxin-like"/>
    <property type="match status" value="1"/>
</dbReference>
<reference evidence="2" key="1">
    <citation type="journal article" date="2020" name="mSystems">
        <title>Genome- and Community-Level Interaction Insights into Carbon Utilization and Element Cycling Functions of Hydrothermarchaeota in Hydrothermal Sediment.</title>
        <authorList>
            <person name="Zhou Z."/>
            <person name="Liu Y."/>
            <person name="Xu W."/>
            <person name="Pan J."/>
            <person name="Luo Z.H."/>
            <person name="Li M."/>
        </authorList>
    </citation>
    <scope>NUCLEOTIDE SEQUENCE [LARGE SCALE GENOMIC DNA]</scope>
    <source>
        <strain evidence="2">SpSt-1257</strain>
    </source>
</reference>
<gene>
    <name evidence="2" type="ORF">ENO34_02510</name>
</gene>
<evidence type="ECO:0000313" key="2">
    <source>
        <dbReference type="EMBL" id="HEV09254.1"/>
    </source>
</evidence>
<sequence>MKKFWFIILVIASLSFTQTKKVLLLDKNGNPVPLPQDKIILLNFMAYTCGYCMAEIPTIKKVLQEKEFKDKVVVIAFALDGKENNFKDKDFPIYANNPKNQVIFPIMGTPTTYIINSSGKKLAIIYGALTEENLRKYLREAISKNASGRI</sequence>
<dbReference type="PANTHER" id="PTHR42852">
    <property type="entry name" value="THIOL:DISULFIDE INTERCHANGE PROTEIN DSBE"/>
    <property type="match status" value="1"/>
</dbReference>
<protein>
    <submittedName>
        <fullName evidence="2">TlpA family protein disulfide reductase</fullName>
    </submittedName>
</protein>
<dbReference type="Pfam" id="PF13098">
    <property type="entry name" value="Thioredoxin_2"/>
    <property type="match status" value="1"/>
</dbReference>
<dbReference type="InterPro" id="IPR036249">
    <property type="entry name" value="Thioredoxin-like_sf"/>
</dbReference>
<dbReference type="InterPro" id="IPR013766">
    <property type="entry name" value="Thioredoxin_domain"/>
</dbReference>
<dbReference type="InterPro" id="IPR012336">
    <property type="entry name" value="Thioredoxin-like_fold"/>
</dbReference>
<dbReference type="CDD" id="cd02966">
    <property type="entry name" value="TlpA_like_family"/>
    <property type="match status" value="1"/>
</dbReference>
<accession>A0A831YDW0</accession>
<name>A0A831YDW0_9AQUI</name>
<feature type="domain" description="Thioredoxin" evidence="1">
    <location>
        <begin position="13"/>
        <end position="143"/>
    </location>
</feature>
<dbReference type="PANTHER" id="PTHR42852:SF13">
    <property type="entry name" value="PROTEIN DIPZ"/>
    <property type="match status" value="1"/>
</dbReference>
<dbReference type="AlphaFoldDB" id="A0A831YDW0"/>
<dbReference type="Proteomes" id="UP000885621">
    <property type="component" value="Unassembled WGS sequence"/>
</dbReference>